<dbReference type="Proteomes" id="UP001055013">
    <property type="component" value="Unassembled WGS sequence"/>
</dbReference>
<name>A0ACB5QWB0_9BURK</name>
<dbReference type="EMBL" id="BPUR01000012">
    <property type="protein sequence ID" value="GJH19103.1"/>
    <property type="molecule type" value="Genomic_DNA"/>
</dbReference>
<organism evidence="1 2">
    <name type="scientific">Caballeronia novacaledonica</name>
    <dbReference type="NCBI Taxonomy" id="1544861"/>
    <lineage>
        <taxon>Bacteria</taxon>
        <taxon>Pseudomonadati</taxon>
        <taxon>Pseudomonadota</taxon>
        <taxon>Betaproteobacteria</taxon>
        <taxon>Burkholderiales</taxon>
        <taxon>Burkholderiaceae</taxon>
        <taxon>Caballeronia</taxon>
    </lineage>
</organism>
<proteinExistence type="predicted"/>
<evidence type="ECO:0000313" key="2">
    <source>
        <dbReference type="Proteomes" id="UP001055013"/>
    </source>
</evidence>
<accession>A0ACB5QWB0</accession>
<sequence length="432" mass="48059">MERIVTASIATWRRVLIAAACVAGLCAAQTAQAADAAPTFSDWGWPMPREQVSQKSVQWLKDKGWWPLSIAYQAPWSGQNAVNIVMDKQGFLKDRGLETKVQAFASGPEINEVLVSGRFQVGSGGNFPFSSLLDKRIPVKAIAIESPNLLHALVVPPDSKIRSFKDLKGSNPPAALGIVTGSSAEFYVQMAAMVNDVKIGRDVILKNMTPGDQMAMPEGLAGVVSWDPTVAMITEQRKNGRVADSIFPYNMYEGQFYVRDELVQNVPDVVQALCDAFVEATLWIRLHPEQTADLMAQVPQLKSYSKPILLDQVKRYNNAYKPSYVYPNAQFWGQVNSVVFRWLHEHGRIVRPLSADDFVAAVDTRFMQKTFDKLGWTVPKAPPFVPAGWTGDPAKIPYPSYLDVQSMKAPQPFPEKGDLVRPWTFDKKTWTP</sequence>
<comment type="caution">
    <text evidence="1">The sequence shown here is derived from an EMBL/GenBank/DDBJ whole genome shotgun (WGS) entry which is preliminary data.</text>
</comment>
<evidence type="ECO:0000313" key="1">
    <source>
        <dbReference type="EMBL" id="GJH19103.1"/>
    </source>
</evidence>
<keyword evidence="2" id="KW-1185">Reference proteome</keyword>
<protein>
    <submittedName>
        <fullName evidence="1">ABC transporter substrate-binding protein</fullName>
    </submittedName>
</protein>
<reference evidence="1" key="1">
    <citation type="submission" date="2021-09" db="EMBL/GenBank/DDBJ databases">
        <title>Isolation and characterization of 3-chlorobenzoate degrading bacteria from soils in Shizuoka.</title>
        <authorList>
            <person name="Ifat A."/>
            <person name="Ogawa N."/>
            <person name="Kimbara K."/>
            <person name="Moriuchi R."/>
            <person name="Dohra H."/>
            <person name="Shintani M."/>
        </authorList>
    </citation>
    <scope>NUCLEOTIDE SEQUENCE</scope>
    <source>
        <strain evidence="1">19CS2-2</strain>
    </source>
</reference>
<gene>
    <name evidence="1" type="ORF">CBA19CS22_21195</name>
</gene>